<comment type="catalytic activity">
    <reaction evidence="10">
        <text>NAD(+) + (deoxyribonucleotide)n-3'-hydroxyl + 5'-phospho-(deoxyribonucleotide)m = (deoxyribonucleotide)n+m + AMP + beta-nicotinamide D-nucleotide.</text>
        <dbReference type="EC" id="6.5.1.2"/>
    </reaction>
</comment>
<dbReference type="OrthoDB" id="9759736at2"/>
<keyword evidence="6" id="KW-0227">DNA damage</keyword>
<dbReference type="InterPro" id="IPR004150">
    <property type="entry name" value="NAD_DNA_ligase_OB"/>
</dbReference>
<dbReference type="PIRSF" id="PIRSF001604">
    <property type="entry name" value="LigA"/>
    <property type="match status" value="1"/>
</dbReference>
<name>A0A2T3ITH8_9GAMM</name>
<dbReference type="SMART" id="SM00532">
    <property type="entry name" value="LIGANc"/>
    <property type="match status" value="1"/>
</dbReference>
<evidence type="ECO:0000313" key="12">
    <source>
        <dbReference type="EMBL" id="PSU31664.1"/>
    </source>
</evidence>
<dbReference type="Pfam" id="PF01653">
    <property type="entry name" value="DNA_ligase_aden"/>
    <property type="match status" value="1"/>
</dbReference>
<dbReference type="SUPFAM" id="SSF52113">
    <property type="entry name" value="BRCT domain"/>
    <property type="match status" value="1"/>
</dbReference>
<comment type="caution">
    <text evidence="12">The sequence shown here is derived from an EMBL/GenBank/DDBJ whole genome shotgun (WGS) entry which is preliminary data.</text>
</comment>
<evidence type="ECO:0000256" key="7">
    <source>
        <dbReference type="ARBA" id="ARBA00022833"/>
    </source>
</evidence>
<dbReference type="InterPro" id="IPR001679">
    <property type="entry name" value="DNA_ligase"/>
</dbReference>
<keyword evidence="13" id="KW-1185">Reference proteome</keyword>
<keyword evidence="9" id="KW-0234">DNA repair</keyword>
<keyword evidence="4" id="KW-0235">DNA replication</keyword>
<dbReference type="PROSITE" id="PS50172">
    <property type="entry name" value="BRCT"/>
    <property type="match status" value="1"/>
</dbReference>
<evidence type="ECO:0000313" key="13">
    <source>
        <dbReference type="Proteomes" id="UP000241222"/>
    </source>
</evidence>
<dbReference type="Proteomes" id="UP000241222">
    <property type="component" value="Unassembled WGS sequence"/>
</dbReference>
<evidence type="ECO:0000256" key="1">
    <source>
        <dbReference type="ARBA" id="ARBA00004067"/>
    </source>
</evidence>
<reference evidence="12 13" key="1">
    <citation type="submission" date="2018-03" db="EMBL/GenBank/DDBJ databases">
        <title>Whole genome sequencing of Histamine producing bacteria.</title>
        <authorList>
            <person name="Butler K."/>
        </authorList>
    </citation>
    <scope>NUCLEOTIDE SEQUENCE [LARGE SCALE GENOMIC DNA]</scope>
    <source>
        <strain evidence="12 13">JCM 13586</strain>
    </source>
</reference>
<dbReference type="SMART" id="SM00292">
    <property type="entry name" value="BRCT"/>
    <property type="match status" value="1"/>
</dbReference>
<dbReference type="SUPFAM" id="SSF47781">
    <property type="entry name" value="RuvA domain 2-like"/>
    <property type="match status" value="1"/>
</dbReference>
<dbReference type="InterPro" id="IPR012340">
    <property type="entry name" value="NA-bd_OB-fold"/>
</dbReference>
<evidence type="ECO:0000256" key="9">
    <source>
        <dbReference type="ARBA" id="ARBA00023204"/>
    </source>
</evidence>
<dbReference type="EMBL" id="PYMH01000013">
    <property type="protein sequence ID" value="PSU31664.1"/>
    <property type="molecule type" value="Genomic_DNA"/>
</dbReference>
<dbReference type="RefSeq" id="WP_107350795.1">
    <property type="nucleotide sequence ID" value="NZ_PYMH01000013.1"/>
</dbReference>
<dbReference type="Gene3D" id="2.40.50.140">
    <property type="entry name" value="Nucleic acid-binding proteins"/>
    <property type="match status" value="1"/>
</dbReference>
<dbReference type="GO" id="GO:0046872">
    <property type="term" value="F:metal ion binding"/>
    <property type="evidence" value="ECO:0007669"/>
    <property type="project" value="UniProtKB-KW"/>
</dbReference>
<keyword evidence="7" id="KW-0862">Zinc</keyword>
<dbReference type="CDD" id="cd17748">
    <property type="entry name" value="BRCT_DNA_ligase_like"/>
    <property type="match status" value="1"/>
</dbReference>
<proteinExistence type="predicted"/>
<protein>
    <recommendedName>
        <fullName evidence="2">DNA ligase (NAD(+))</fullName>
        <ecNumber evidence="2">6.5.1.2</ecNumber>
    </recommendedName>
</protein>
<dbReference type="GO" id="GO:0003911">
    <property type="term" value="F:DNA ligase (NAD+) activity"/>
    <property type="evidence" value="ECO:0007669"/>
    <property type="project" value="UniProtKB-EC"/>
</dbReference>
<dbReference type="InterPro" id="IPR013839">
    <property type="entry name" value="DNAligase_adenylation"/>
</dbReference>
<evidence type="ECO:0000256" key="2">
    <source>
        <dbReference type="ARBA" id="ARBA00012722"/>
    </source>
</evidence>
<dbReference type="AlphaFoldDB" id="A0A2T3ITH8"/>
<dbReference type="SUPFAM" id="SSF50249">
    <property type="entry name" value="Nucleic acid-binding proteins"/>
    <property type="match status" value="1"/>
</dbReference>
<sequence length="636" mass="69303">MHTPITQLTAQSNIETGELIKSIELWNEAYRNGEPLVSDDLFDTYITELETRDPAHPLLTAITPSVTESLDYQHSTPMLSTDKVYTQEELGLWFDKVIKAAQTVGIQDPLVECSPKLDGLAGRLYLDGALVTRGSGTAGTDIRHLLQAGLKVLGDTSRELTGEIVVNREYFAENLSLHFANERSFISGMAGATNGLNQHFTKALQDGAVHLVSFADLTTKAAMPLSTLRGVAESVEEMQLTNNPYLLDGVVFAVVDPQVREIMGTASDHNRYEVAKKRKGETAETTITEITWQVGRDGKQNPVLTFEEVSLSGVNITRCTAHHAGNVLESGLGVGARVEIIRSGEVVPNLHAVCTPVEPSMPAQCACCGHELKWKAGGVARGFKPTYLVCHNSGCDSRKASRLLHHLDTIKVLNFGLKTVDRLVHGGFDHIESLYEMDKFDLVAMGFGEGQSTRLIESFNSVRNSPIDDNLVVASLGIDDLGRRAAKKLLKHFRLEEMPYLTIAQIAALEGFGETSGYTISMGLYQNKQLLEFLIHDAGLNIQHTQDEQPIEVAQDSYFKGLNVVFTGTCKLSRSEMGNHAASQGANVLKDISGKKADYLVCGAKVGAKKMQKATAAGVKVITQDEYFDLCGNGGY</sequence>
<dbReference type="InterPro" id="IPR001357">
    <property type="entry name" value="BRCT_dom"/>
</dbReference>
<evidence type="ECO:0000256" key="6">
    <source>
        <dbReference type="ARBA" id="ARBA00022763"/>
    </source>
</evidence>
<organism evidence="12 13">
    <name type="scientific">Photobacterium lutimaris</name>
    <dbReference type="NCBI Taxonomy" id="388278"/>
    <lineage>
        <taxon>Bacteria</taxon>
        <taxon>Pseudomonadati</taxon>
        <taxon>Pseudomonadota</taxon>
        <taxon>Gammaproteobacteria</taxon>
        <taxon>Vibrionales</taxon>
        <taxon>Vibrionaceae</taxon>
        <taxon>Photobacterium</taxon>
    </lineage>
</organism>
<dbReference type="Pfam" id="PF03120">
    <property type="entry name" value="OB_DNA_ligase"/>
    <property type="match status" value="1"/>
</dbReference>
<evidence type="ECO:0000256" key="5">
    <source>
        <dbReference type="ARBA" id="ARBA00022723"/>
    </source>
</evidence>
<evidence type="ECO:0000256" key="8">
    <source>
        <dbReference type="ARBA" id="ARBA00023027"/>
    </source>
</evidence>
<dbReference type="SUPFAM" id="SSF56091">
    <property type="entry name" value="DNA ligase/mRNA capping enzyme, catalytic domain"/>
    <property type="match status" value="1"/>
</dbReference>
<gene>
    <name evidence="12" type="ORF">C9I99_20980</name>
</gene>
<dbReference type="InterPro" id="IPR013840">
    <property type="entry name" value="DNAligase_N"/>
</dbReference>
<dbReference type="Gene3D" id="3.40.50.10190">
    <property type="entry name" value="BRCT domain"/>
    <property type="match status" value="1"/>
</dbReference>
<evidence type="ECO:0000256" key="3">
    <source>
        <dbReference type="ARBA" id="ARBA00022598"/>
    </source>
</evidence>
<keyword evidence="5" id="KW-0479">Metal-binding</keyword>
<evidence type="ECO:0000256" key="10">
    <source>
        <dbReference type="ARBA" id="ARBA00034005"/>
    </source>
</evidence>
<evidence type="ECO:0000256" key="4">
    <source>
        <dbReference type="ARBA" id="ARBA00022705"/>
    </source>
</evidence>
<feature type="domain" description="BRCT" evidence="11">
    <location>
        <begin position="554"/>
        <end position="625"/>
    </location>
</feature>
<dbReference type="GO" id="GO:0006260">
    <property type="term" value="P:DNA replication"/>
    <property type="evidence" value="ECO:0007669"/>
    <property type="project" value="UniProtKB-KW"/>
</dbReference>
<dbReference type="EC" id="6.5.1.2" evidence="2"/>
<dbReference type="InterPro" id="IPR036420">
    <property type="entry name" value="BRCT_dom_sf"/>
</dbReference>
<accession>A0A2T3ITH8</accession>
<dbReference type="GO" id="GO:0006281">
    <property type="term" value="P:DNA repair"/>
    <property type="evidence" value="ECO:0007669"/>
    <property type="project" value="UniProtKB-KW"/>
</dbReference>
<keyword evidence="8" id="KW-0520">NAD</keyword>
<dbReference type="InterPro" id="IPR010994">
    <property type="entry name" value="RuvA_2-like"/>
</dbReference>
<evidence type="ECO:0000259" key="11">
    <source>
        <dbReference type="PROSITE" id="PS50172"/>
    </source>
</evidence>
<comment type="function">
    <text evidence="1">DNA ligase that catalyzes the formation of phosphodiester linkages between 5'-phosphoryl and 3'-hydroxyl groups in double-stranded DNA using NAD as a coenzyme and as the energy source for the reaction. It is essential for DNA replication and repair of damaged DNA.</text>
</comment>
<dbReference type="Gene3D" id="3.30.470.30">
    <property type="entry name" value="DNA ligase/mRNA capping enzyme"/>
    <property type="match status" value="1"/>
</dbReference>
<keyword evidence="3" id="KW-0436">Ligase</keyword>